<dbReference type="InterPro" id="IPR000847">
    <property type="entry name" value="LysR_HTH_N"/>
</dbReference>
<dbReference type="PROSITE" id="PS50931">
    <property type="entry name" value="HTH_LYSR"/>
    <property type="match status" value="1"/>
</dbReference>
<evidence type="ECO:0000256" key="4">
    <source>
        <dbReference type="ARBA" id="ARBA00023163"/>
    </source>
</evidence>
<dbReference type="EMBL" id="MDET01000045">
    <property type="protein sequence ID" value="OQM73920.1"/>
    <property type="molecule type" value="Genomic_DNA"/>
</dbReference>
<dbReference type="SUPFAM" id="SSF46785">
    <property type="entry name" value="Winged helix' DNA-binding domain"/>
    <property type="match status" value="1"/>
</dbReference>
<dbReference type="InterPro" id="IPR036388">
    <property type="entry name" value="WH-like_DNA-bd_sf"/>
</dbReference>
<dbReference type="Gene3D" id="1.10.10.10">
    <property type="entry name" value="Winged helix-like DNA-binding domain superfamily/Winged helix DNA-binding domain"/>
    <property type="match status" value="1"/>
</dbReference>
<comment type="similarity">
    <text evidence="1">Belongs to the LysR transcriptional regulatory family.</text>
</comment>
<dbReference type="CDD" id="cd08422">
    <property type="entry name" value="PBP2_CrgA_like"/>
    <property type="match status" value="1"/>
</dbReference>
<dbReference type="Proteomes" id="UP000191905">
    <property type="component" value="Unassembled WGS sequence"/>
</dbReference>
<sequence>MDLEAIDYFLKVAEAQSLSRASKLFGLPKSSLSHKVRKLEDSLGAELFVRDGRDLLLSDAGAEFLEHAYRIRESCEGAQAAIVEARHDIAGMLTIASTGEFGTSFTSELLYAFRRQYPQIRVEVIFLSLGYFLAPERQQSFDGIFYWGDPPNTDYIARKLGQASSGLYASPRYLERHGSPKIPVDLARHNAVAFRQPNGLEPWLLQREGQSVRHEPSALCMANDYWMLKYFAVAGEGIVYLPAFFTEIECMNGDLVPVMPEWQSPPTAINLLYMRRRYVSRKFAAFLDFCLDYYRRREANNVPRYCVEIVRPPAEASVLREER</sequence>
<evidence type="ECO:0000256" key="1">
    <source>
        <dbReference type="ARBA" id="ARBA00009437"/>
    </source>
</evidence>
<dbReference type="Gene3D" id="3.40.190.290">
    <property type="match status" value="1"/>
</dbReference>
<dbReference type="AlphaFoldDB" id="A0A1V8RL35"/>
<organism evidence="6 7">
    <name type="scientific">Manganibacter manganicus</name>
    <dbReference type="NCBI Taxonomy" id="1873176"/>
    <lineage>
        <taxon>Bacteria</taxon>
        <taxon>Pseudomonadati</taxon>
        <taxon>Pseudomonadota</taxon>
        <taxon>Alphaproteobacteria</taxon>
        <taxon>Hyphomicrobiales</taxon>
        <taxon>Phyllobacteriaceae</taxon>
        <taxon>Manganibacter</taxon>
    </lineage>
</organism>
<keyword evidence="7" id="KW-1185">Reference proteome</keyword>
<dbReference type="OrthoDB" id="8417225at2"/>
<keyword evidence="3" id="KW-0238">DNA-binding</keyword>
<comment type="caution">
    <text evidence="6">The sequence shown here is derived from an EMBL/GenBank/DDBJ whole genome shotgun (WGS) entry which is preliminary data.</text>
</comment>
<evidence type="ECO:0000313" key="6">
    <source>
        <dbReference type="EMBL" id="OQM73920.1"/>
    </source>
</evidence>
<dbReference type="InterPro" id="IPR036390">
    <property type="entry name" value="WH_DNA-bd_sf"/>
</dbReference>
<dbReference type="RefSeq" id="WP_080921161.1">
    <property type="nucleotide sequence ID" value="NZ_MDET01000045.1"/>
</dbReference>
<reference evidence="6 7" key="1">
    <citation type="journal article" date="2016" name="Int. J. Syst. Evol. Microbiol.">
        <title>Pseudaminobacter manganicus sp. nov., isolated from sludge of a manganese mine.</title>
        <authorList>
            <person name="Li J."/>
            <person name="Huang J."/>
            <person name="Liao S."/>
            <person name="Wang G."/>
        </authorList>
    </citation>
    <scope>NUCLEOTIDE SEQUENCE [LARGE SCALE GENOMIC DNA]</scope>
    <source>
        <strain evidence="6 7">JH-7</strain>
    </source>
</reference>
<feature type="domain" description="HTH lysR-type" evidence="5">
    <location>
        <begin position="1"/>
        <end position="58"/>
    </location>
</feature>
<dbReference type="PANTHER" id="PTHR30537:SF5">
    <property type="entry name" value="HTH-TYPE TRANSCRIPTIONAL ACTIVATOR TTDR-RELATED"/>
    <property type="match status" value="1"/>
</dbReference>
<name>A0A1V8RL35_9HYPH</name>
<evidence type="ECO:0000259" key="5">
    <source>
        <dbReference type="PROSITE" id="PS50931"/>
    </source>
</evidence>
<dbReference type="InterPro" id="IPR005119">
    <property type="entry name" value="LysR_subst-bd"/>
</dbReference>
<dbReference type="SUPFAM" id="SSF53850">
    <property type="entry name" value="Periplasmic binding protein-like II"/>
    <property type="match status" value="1"/>
</dbReference>
<dbReference type="Pfam" id="PF00126">
    <property type="entry name" value="HTH_1"/>
    <property type="match status" value="1"/>
</dbReference>
<keyword evidence="2" id="KW-0805">Transcription regulation</keyword>
<dbReference type="InterPro" id="IPR058163">
    <property type="entry name" value="LysR-type_TF_proteobact-type"/>
</dbReference>
<keyword evidence="4" id="KW-0804">Transcription</keyword>
<accession>A0A1V8RL35</accession>
<evidence type="ECO:0000256" key="2">
    <source>
        <dbReference type="ARBA" id="ARBA00023015"/>
    </source>
</evidence>
<gene>
    <name evidence="6" type="ORF">BFN67_06175</name>
</gene>
<dbReference type="STRING" id="1873176.BFN67_06175"/>
<protein>
    <submittedName>
        <fullName evidence="6">LysR family transcriptional regulator</fullName>
    </submittedName>
</protein>
<dbReference type="GO" id="GO:0003700">
    <property type="term" value="F:DNA-binding transcription factor activity"/>
    <property type="evidence" value="ECO:0007669"/>
    <property type="project" value="InterPro"/>
</dbReference>
<dbReference type="FunFam" id="1.10.10.10:FF:000001">
    <property type="entry name" value="LysR family transcriptional regulator"/>
    <property type="match status" value="1"/>
</dbReference>
<evidence type="ECO:0000313" key="7">
    <source>
        <dbReference type="Proteomes" id="UP000191905"/>
    </source>
</evidence>
<dbReference type="PANTHER" id="PTHR30537">
    <property type="entry name" value="HTH-TYPE TRANSCRIPTIONAL REGULATOR"/>
    <property type="match status" value="1"/>
</dbReference>
<dbReference type="GO" id="GO:0003677">
    <property type="term" value="F:DNA binding"/>
    <property type="evidence" value="ECO:0007669"/>
    <property type="project" value="UniProtKB-KW"/>
</dbReference>
<proteinExistence type="inferred from homology"/>
<evidence type="ECO:0000256" key="3">
    <source>
        <dbReference type="ARBA" id="ARBA00023125"/>
    </source>
</evidence>
<dbReference type="Pfam" id="PF03466">
    <property type="entry name" value="LysR_substrate"/>
    <property type="match status" value="1"/>
</dbReference>